<dbReference type="GO" id="GO:0032259">
    <property type="term" value="P:methylation"/>
    <property type="evidence" value="ECO:0007669"/>
    <property type="project" value="UniProtKB-KW"/>
</dbReference>
<dbReference type="SUPFAM" id="SSF53335">
    <property type="entry name" value="S-adenosyl-L-methionine-dependent methyltransferases"/>
    <property type="match status" value="1"/>
</dbReference>
<dbReference type="PROSITE" id="PS51682">
    <property type="entry name" value="SAM_OMT_I"/>
    <property type="match status" value="1"/>
</dbReference>
<dbReference type="Gene3D" id="3.40.50.150">
    <property type="entry name" value="Vaccinia Virus protein VP39"/>
    <property type="match status" value="1"/>
</dbReference>
<keyword evidence="3" id="KW-0808">Transferase</keyword>
<dbReference type="InterPro" id="IPR057444">
    <property type="entry name" value="Znf-CCCH_AtC3H23-like"/>
</dbReference>
<evidence type="ECO:0000256" key="9">
    <source>
        <dbReference type="ARBA" id="ARBA00023453"/>
    </source>
</evidence>
<evidence type="ECO:0000313" key="14">
    <source>
        <dbReference type="EMBL" id="CAL4783414.1"/>
    </source>
</evidence>
<gene>
    <name evidence="13" type="ORF">C1SCF055_LOCUS22604</name>
</gene>
<name>A0A9P1CS29_9DINO</name>
<dbReference type="GO" id="GO:0006584">
    <property type="term" value="P:catecholamine metabolic process"/>
    <property type="evidence" value="ECO:0007669"/>
    <property type="project" value="UniProtKB-KW"/>
</dbReference>
<dbReference type="SMART" id="SM00356">
    <property type="entry name" value="ZnF_C3H1"/>
    <property type="match status" value="2"/>
</dbReference>
<evidence type="ECO:0000256" key="5">
    <source>
        <dbReference type="ARBA" id="ARBA00022723"/>
    </source>
</evidence>
<dbReference type="InterPro" id="IPR000571">
    <property type="entry name" value="Znf_CCCH"/>
</dbReference>
<evidence type="ECO:0000313" key="13">
    <source>
        <dbReference type="EMBL" id="CAI3996102.1"/>
    </source>
</evidence>
<keyword evidence="7 10" id="KW-0862">Zinc</keyword>
<feature type="domain" description="C3H1-type" evidence="12">
    <location>
        <begin position="128"/>
        <end position="163"/>
    </location>
</feature>
<dbReference type="Proteomes" id="UP001152797">
    <property type="component" value="Unassembled WGS sequence"/>
</dbReference>
<dbReference type="Pfam" id="PF25512">
    <property type="entry name" value="zf-CCCH_AtC3H23"/>
    <property type="match status" value="1"/>
</dbReference>
<protein>
    <recommendedName>
        <fullName evidence="1">catechol O-methyltransferase</fullName>
        <ecNumber evidence="1">2.1.1.6</ecNumber>
    </recommendedName>
</protein>
<keyword evidence="2" id="KW-0489">Methyltransferase</keyword>
<evidence type="ECO:0000256" key="2">
    <source>
        <dbReference type="ARBA" id="ARBA00022603"/>
    </source>
</evidence>
<keyword evidence="4" id="KW-0949">S-adenosyl-L-methionine</keyword>
<dbReference type="SUPFAM" id="SSF90229">
    <property type="entry name" value="CCCH zinc finger"/>
    <property type="match status" value="1"/>
</dbReference>
<sequence length="1206" mass="134335">MHMPWAVPSLYGVEDTVASGERWHNAGYGPGHAAKNRGLPQKQRFCATYPNVSRCRHGAHCAFAHSRQEVTAPLLSPEEEAAVPEALTVEFFTEKFKTMWCPIGAQHDWQACMYAHTYQDVRRPPALGYGHQLCPYWNKKETSLAYAQRCPLGPRCPFAHGAKEQLYHPNYFRTLVCRDLQRRRCPRAHLCAFFHRQTDCRKIKHDPVNYSRPLSEKAVPTEWLLHFLNPPKFQEVWITASCSNLHMHLSHTMLKSAYASFSVARNGRNGEVATEPRQRVGLRSATSSQWYSAEELSCFDDAVEVASVASAADSVAGLSASGLSFYGKGPQLSRFSPPEGRPKRRDDRNDRERELREVREREAEDLAEQMSSGRNVFVMPKRPPRSNECYALDKDLAAASTPNQALDIAMQQAQVMDAPNWANLLYALAHCKKKGGGLNIASLRADPRWVRSCKELQSSLDHLTARDSANVIWSLATLDAKQEPLFLEAASSLCNNKLAVCDPVSISKAAWALTSVPNRDRRLDLYSKLAVPVVLRADSFPLGSLTMISYSFGKADFREGDAYEALSSALTGHMNDELRPIDVCNVIWSFCTVGFRDDELFSKTLKDYRICEMYLTKPEVLKEFNPQDLTNTTWGFCKVGFIHKAAMDTLARECYNQRQKFDPIHFSNLLYSFATLRLPGPPGILSSIAESAAEHVHRFDAGNLAIASWALAMLGMKEQHLLDLAIDRVCLPQVCPNLGSRALSMMALACFRTGRPHRLDELLNATRLVGLGIGASGYSAAVMAAEQGDEAEREIRILEVMAEESADCRMQAAVANSLAIRLWKRGMTQQAFGVLRALKECRPRRWSVVSSLLVARLGAECGALQEASEILDSTGGFDSQEWEAPVVSGIHPMAATRQNEGSHAYTREFMTLHAVLCGAPPGDPDACMAAIERFAESRSLWLKITAWEKGTVVQEVARLTKPRLSVEIGAYVGYSAMNVARTVRHHGGKVASLEVDPLHVTLVRNMLEYAGLSEVVDVWTGYSFDSIPHLLKKYGPRSVDLVFMDQKGTRFHSDLALMEELNLLSDRAVILADNVLKPGAPLYIWHLAKGSYHHCTAISVREFLLQSEDWMVMAFRDASKAAAATPPPQLHRLAFESDNFRKKSMFDGVAPSKQDWWKFSQGFVNGLEQCGCKPAIVGLHGRDNPKITPEDVARIFRNAGVDTNPS</sequence>
<feature type="zinc finger region" description="C3H1-type" evidence="10">
    <location>
        <begin position="40"/>
        <end position="68"/>
    </location>
</feature>
<reference evidence="13" key="1">
    <citation type="submission" date="2022-10" db="EMBL/GenBank/DDBJ databases">
        <authorList>
            <person name="Chen Y."/>
            <person name="Dougan E. K."/>
            <person name="Chan C."/>
            <person name="Rhodes N."/>
            <person name="Thang M."/>
        </authorList>
    </citation>
    <scope>NUCLEOTIDE SEQUENCE</scope>
</reference>
<keyword evidence="15" id="KW-1185">Reference proteome</keyword>
<dbReference type="Pfam" id="PF13578">
    <property type="entry name" value="Methyltransf_24"/>
    <property type="match status" value="1"/>
</dbReference>
<comment type="caution">
    <text evidence="13">The sequence shown here is derived from an EMBL/GenBank/DDBJ whole genome shotgun (WGS) entry which is preliminary data.</text>
</comment>
<evidence type="ECO:0000313" key="15">
    <source>
        <dbReference type="Proteomes" id="UP001152797"/>
    </source>
</evidence>
<keyword evidence="6 10" id="KW-0863">Zinc-finger</keyword>
<dbReference type="OrthoDB" id="186626at2759"/>
<comment type="similarity">
    <text evidence="9">Belongs to the class I-like SAM-binding methyltransferase superfamily. Cation-dependent O-methyltransferase family.</text>
</comment>
<evidence type="ECO:0000256" key="10">
    <source>
        <dbReference type="PROSITE-ProRule" id="PRU00723"/>
    </source>
</evidence>
<dbReference type="PANTHER" id="PTHR43836">
    <property type="entry name" value="CATECHOL O-METHYLTRANSFERASE 1-RELATED"/>
    <property type="match status" value="1"/>
</dbReference>
<dbReference type="EMBL" id="CAMXCT020002157">
    <property type="protein sequence ID" value="CAL1149477.1"/>
    <property type="molecule type" value="Genomic_DNA"/>
</dbReference>
<evidence type="ECO:0000256" key="1">
    <source>
        <dbReference type="ARBA" id="ARBA00012880"/>
    </source>
</evidence>
<organism evidence="13">
    <name type="scientific">Cladocopium goreaui</name>
    <dbReference type="NCBI Taxonomy" id="2562237"/>
    <lineage>
        <taxon>Eukaryota</taxon>
        <taxon>Sar</taxon>
        <taxon>Alveolata</taxon>
        <taxon>Dinophyceae</taxon>
        <taxon>Suessiales</taxon>
        <taxon>Symbiodiniaceae</taxon>
        <taxon>Cladocopium</taxon>
    </lineage>
</organism>
<evidence type="ECO:0000256" key="7">
    <source>
        <dbReference type="ARBA" id="ARBA00022833"/>
    </source>
</evidence>
<evidence type="ECO:0000256" key="8">
    <source>
        <dbReference type="ARBA" id="ARBA00022939"/>
    </source>
</evidence>
<dbReference type="InterPro" id="IPR058917">
    <property type="entry name" value="RESC6_dom"/>
</dbReference>
<evidence type="ECO:0000256" key="3">
    <source>
        <dbReference type="ARBA" id="ARBA00022679"/>
    </source>
</evidence>
<evidence type="ECO:0000256" key="6">
    <source>
        <dbReference type="ARBA" id="ARBA00022771"/>
    </source>
</evidence>
<dbReference type="EMBL" id="CAMXCT010002157">
    <property type="protein sequence ID" value="CAI3996102.1"/>
    <property type="molecule type" value="Genomic_DNA"/>
</dbReference>
<dbReference type="InterPro" id="IPR002935">
    <property type="entry name" value="SAM_O-MeTrfase"/>
</dbReference>
<accession>A0A9P1CS29</accession>
<dbReference type="EC" id="2.1.1.6" evidence="1"/>
<feature type="compositionally biased region" description="Basic and acidic residues" evidence="11">
    <location>
        <begin position="340"/>
        <end position="352"/>
    </location>
</feature>
<dbReference type="AlphaFoldDB" id="A0A9P1CS29"/>
<feature type="region of interest" description="Disordered" evidence="11">
    <location>
        <begin position="329"/>
        <end position="352"/>
    </location>
</feature>
<evidence type="ECO:0000256" key="11">
    <source>
        <dbReference type="SAM" id="MobiDB-lite"/>
    </source>
</evidence>
<dbReference type="GO" id="GO:0016206">
    <property type="term" value="F:catechol O-methyltransferase activity"/>
    <property type="evidence" value="ECO:0007669"/>
    <property type="project" value="UniProtKB-EC"/>
</dbReference>
<proteinExistence type="inferred from homology"/>
<evidence type="ECO:0000256" key="4">
    <source>
        <dbReference type="ARBA" id="ARBA00022691"/>
    </source>
</evidence>
<dbReference type="Gene3D" id="3.30.1370.210">
    <property type="match status" value="1"/>
</dbReference>
<dbReference type="Pfam" id="PF26188">
    <property type="entry name" value="RESC6"/>
    <property type="match status" value="1"/>
</dbReference>
<dbReference type="PANTHER" id="PTHR43836:SF2">
    <property type="entry name" value="CATECHOL O-METHYLTRANSFERASE 1-RELATED"/>
    <property type="match status" value="1"/>
</dbReference>
<feature type="domain" description="C3H1-type" evidence="12">
    <location>
        <begin position="40"/>
        <end position="68"/>
    </location>
</feature>
<dbReference type="EMBL" id="CAMXCT030002157">
    <property type="protein sequence ID" value="CAL4783414.1"/>
    <property type="molecule type" value="Genomic_DNA"/>
</dbReference>
<feature type="zinc finger region" description="C3H1-type" evidence="10">
    <location>
        <begin position="128"/>
        <end position="163"/>
    </location>
</feature>
<evidence type="ECO:0000259" key="12">
    <source>
        <dbReference type="PROSITE" id="PS50103"/>
    </source>
</evidence>
<keyword evidence="8" id="KW-0128">Catecholamine metabolism</keyword>
<dbReference type="GO" id="GO:0008270">
    <property type="term" value="F:zinc ion binding"/>
    <property type="evidence" value="ECO:0007669"/>
    <property type="project" value="UniProtKB-KW"/>
</dbReference>
<dbReference type="PROSITE" id="PS50103">
    <property type="entry name" value="ZF_C3H1"/>
    <property type="match status" value="2"/>
</dbReference>
<dbReference type="InterPro" id="IPR029063">
    <property type="entry name" value="SAM-dependent_MTases_sf"/>
</dbReference>
<keyword evidence="5 10" id="KW-0479">Metal-binding</keyword>
<dbReference type="InterPro" id="IPR036855">
    <property type="entry name" value="Znf_CCCH_sf"/>
</dbReference>
<reference evidence="14 15" key="2">
    <citation type="submission" date="2024-05" db="EMBL/GenBank/DDBJ databases">
        <authorList>
            <person name="Chen Y."/>
            <person name="Shah S."/>
            <person name="Dougan E. K."/>
            <person name="Thang M."/>
            <person name="Chan C."/>
        </authorList>
    </citation>
    <scope>NUCLEOTIDE SEQUENCE [LARGE SCALE GENOMIC DNA]</scope>
</reference>